<dbReference type="Pfam" id="PF00293">
    <property type="entry name" value="NUDIX"/>
    <property type="match status" value="1"/>
</dbReference>
<dbReference type="InterPro" id="IPR045121">
    <property type="entry name" value="CoAse"/>
</dbReference>
<dbReference type="EMBL" id="JAKUCV010003757">
    <property type="protein sequence ID" value="KAJ4837714.1"/>
    <property type="molecule type" value="Genomic_DNA"/>
</dbReference>
<keyword evidence="3" id="KW-0479">Metal-binding</keyword>
<dbReference type="GO" id="GO:0005737">
    <property type="term" value="C:cytoplasm"/>
    <property type="evidence" value="ECO:0007669"/>
    <property type="project" value="UniProtKB-ARBA"/>
</dbReference>
<evidence type="ECO:0000256" key="6">
    <source>
        <dbReference type="ARBA" id="ARBA00023211"/>
    </source>
</evidence>
<evidence type="ECO:0000256" key="5">
    <source>
        <dbReference type="ARBA" id="ARBA00022842"/>
    </source>
</evidence>
<dbReference type="GO" id="GO:0015937">
    <property type="term" value="P:coenzyme A biosynthetic process"/>
    <property type="evidence" value="ECO:0007669"/>
    <property type="project" value="UniProtKB-ARBA"/>
</dbReference>
<keyword evidence="6" id="KW-0464">Manganese</keyword>
<accession>A0A9Q0FVW4</accession>
<evidence type="ECO:0000259" key="8">
    <source>
        <dbReference type="PROSITE" id="PS51462"/>
    </source>
</evidence>
<evidence type="ECO:0000256" key="3">
    <source>
        <dbReference type="ARBA" id="ARBA00022723"/>
    </source>
</evidence>
<name>A0A9Q0FVW4_9ROSI</name>
<evidence type="ECO:0000313" key="9">
    <source>
        <dbReference type="EMBL" id="KAJ4837714.1"/>
    </source>
</evidence>
<dbReference type="GO" id="GO:0015938">
    <property type="term" value="P:coenzyme A catabolic process"/>
    <property type="evidence" value="ECO:0007669"/>
    <property type="project" value="TreeGrafter"/>
</dbReference>
<feature type="compositionally biased region" description="Polar residues" evidence="7">
    <location>
        <begin position="281"/>
        <end position="292"/>
    </location>
</feature>
<evidence type="ECO:0000256" key="2">
    <source>
        <dbReference type="ARBA" id="ARBA00001946"/>
    </source>
</evidence>
<dbReference type="GO" id="GO:0010945">
    <property type="term" value="F:coenzyme A diphosphatase activity"/>
    <property type="evidence" value="ECO:0007669"/>
    <property type="project" value="InterPro"/>
</dbReference>
<dbReference type="PANTHER" id="PTHR12992">
    <property type="entry name" value="NUDIX HYDROLASE"/>
    <property type="match status" value="1"/>
</dbReference>
<dbReference type="Gene3D" id="3.90.79.10">
    <property type="entry name" value="Nucleoside Triphosphate Pyrophosphohydrolase"/>
    <property type="match status" value="1"/>
</dbReference>
<evidence type="ECO:0000256" key="1">
    <source>
        <dbReference type="ARBA" id="ARBA00001936"/>
    </source>
</evidence>
<dbReference type="GO" id="GO:0006637">
    <property type="term" value="P:acyl-CoA metabolic process"/>
    <property type="evidence" value="ECO:0007669"/>
    <property type="project" value="UniProtKB-ARBA"/>
</dbReference>
<comment type="cofactor">
    <cofactor evidence="1">
        <name>Mn(2+)</name>
        <dbReference type="ChEBI" id="CHEBI:29035"/>
    </cofactor>
</comment>
<dbReference type="InterPro" id="IPR000086">
    <property type="entry name" value="NUDIX_hydrolase_dom"/>
</dbReference>
<comment type="cofactor">
    <cofactor evidence="2">
        <name>Mg(2+)</name>
        <dbReference type="ChEBI" id="CHEBI:18420"/>
    </cofactor>
</comment>
<dbReference type="PANTHER" id="PTHR12992:SF26">
    <property type="entry name" value="NUDIX HYDROLASE 15, MITOCHONDRIAL-LIKE"/>
    <property type="match status" value="1"/>
</dbReference>
<dbReference type="CDD" id="cd03426">
    <property type="entry name" value="NUDIX_CoAse_Nudt7"/>
    <property type="match status" value="1"/>
</dbReference>
<feature type="region of interest" description="Disordered" evidence="7">
    <location>
        <begin position="276"/>
        <end position="305"/>
    </location>
</feature>
<proteinExistence type="predicted"/>
<dbReference type="SUPFAM" id="SSF55811">
    <property type="entry name" value="Nudix"/>
    <property type="match status" value="1"/>
</dbReference>
<keyword evidence="10" id="KW-1185">Reference proteome</keyword>
<organism evidence="9 10">
    <name type="scientific">Turnera subulata</name>
    <dbReference type="NCBI Taxonomy" id="218843"/>
    <lineage>
        <taxon>Eukaryota</taxon>
        <taxon>Viridiplantae</taxon>
        <taxon>Streptophyta</taxon>
        <taxon>Embryophyta</taxon>
        <taxon>Tracheophyta</taxon>
        <taxon>Spermatophyta</taxon>
        <taxon>Magnoliopsida</taxon>
        <taxon>eudicotyledons</taxon>
        <taxon>Gunneridae</taxon>
        <taxon>Pentapetalae</taxon>
        <taxon>rosids</taxon>
        <taxon>fabids</taxon>
        <taxon>Malpighiales</taxon>
        <taxon>Passifloraceae</taxon>
        <taxon>Turnera</taxon>
    </lineage>
</organism>
<dbReference type="FunFam" id="3.90.79.10:FF:000036">
    <property type="entry name" value="Nudix hydrolase 11"/>
    <property type="match status" value="1"/>
</dbReference>
<dbReference type="InterPro" id="IPR015797">
    <property type="entry name" value="NUDIX_hydrolase-like_dom_sf"/>
</dbReference>
<dbReference type="GO" id="GO:0008893">
    <property type="term" value="F:guanosine-3',5'-bis(diphosphate) 3'-diphosphatase activity"/>
    <property type="evidence" value="ECO:0007669"/>
    <property type="project" value="UniProtKB-ARBA"/>
</dbReference>
<protein>
    <recommendedName>
        <fullName evidence="8">Nudix hydrolase domain-containing protein</fullName>
    </recommendedName>
</protein>
<gene>
    <name evidence="9" type="ORF">Tsubulata_027923</name>
</gene>
<keyword evidence="4" id="KW-0378">Hydrolase</keyword>
<reference evidence="9" key="1">
    <citation type="submission" date="2022-02" db="EMBL/GenBank/DDBJ databases">
        <authorList>
            <person name="Henning P.M."/>
            <person name="McCubbin A.G."/>
            <person name="Shore J.S."/>
        </authorList>
    </citation>
    <scope>NUCLEOTIDE SEQUENCE</scope>
    <source>
        <strain evidence="9">F60SS</strain>
        <tissue evidence="9">Leaves</tissue>
    </source>
</reference>
<evidence type="ECO:0000256" key="4">
    <source>
        <dbReference type="ARBA" id="ARBA00022801"/>
    </source>
</evidence>
<dbReference type="OrthoDB" id="206213at2759"/>
<dbReference type="PROSITE" id="PS51462">
    <property type="entry name" value="NUDIX"/>
    <property type="match status" value="1"/>
</dbReference>
<dbReference type="GO" id="GO:0046872">
    <property type="term" value="F:metal ion binding"/>
    <property type="evidence" value="ECO:0007669"/>
    <property type="project" value="UniProtKB-KW"/>
</dbReference>
<feature type="domain" description="Nudix hydrolase" evidence="8">
    <location>
        <begin position="146"/>
        <end position="281"/>
    </location>
</feature>
<dbReference type="AlphaFoldDB" id="A0A9Q0FVW4"/>
<dbReference type="Proteomes" id="UP001141552">
    <property type="component" value="Unassembled WGS sequence"/>
</dbReference>
<keyword evidence="5" id="KW-0460">Magnesium</keyword>
<evidence type="ECO:0000256" key="7">
    <source>
        <dbReference type="SAM" id="MobiDB-lite"/>
    </source>
</evidence>
<evidence type="ECO:0000313" key="10">
    <source>
        <dbReference type="Proteomes" id="UP001141552"/>
    </source>
</evidence>
<comment type="caution">
    <text evidence="9">The sequence shown here is derived from an EMBL/GenBank/DDBJ whole genome shotgun (WGS) entry which is preliminary data.</text>
</comment>
<sequence>MQQRIIYERILGKKKKTKDKKEHSMTIGVFQYRQLGFSVYTLHKSFCSIWLSIYIAYITEYAGGLSFTIKSILYRRHIRYVIVPSFMDGEMRCSIEEGCCGTQILHNRLLRQLHLLKPKRANIQVEEQSAVDTEDNQLICCLNWRKRRAAVLICLFEGSQGELRVILTKRSMNLASHPGDVALPGGKVEEGDVNDSATALREATEEIGLNPTLVHVVASLEPFISQHQLRVTPVVGLLSKIEDFTPTLNPDEVDAIFDVPLEMFLKLQAAGAALRRPTADEASSCSRPSTTAPLPRRDTPPSSPPCTPPCCSCRSVVPPASPSRRNSPKVSRSIWRWTRPGYAWVDPDAWRVGSRGPGRAGWAENHRCEDREWMGWKYMLHLFNFESEQGDDYLICGLTASILMEAASLIYQQCPLFINQHIPDFQQLHKILNGAIP</sequence>
<reference evidence="9" key="2">
    <citation type="journal article" date="2023" name="Plants (Basel)">
        <title>Annotation of the Turnera subulata (Passifloraceae) Draft Genome Reveals the S-Locus Evolved after the Divergence of Turneroideae from Passifloroideae in a Stepwise Manner.</title>
        <authorList>
            <person name="Henning P.M."/>
            <person name="Roalson E.H."/>
            <person name="Mir W."/>
            <person name="McCubbin A.G."/>
            <person name="Shore J.S."/>
        </authorList>
    </citation>
    <scope>NUCLEOTIDE SEQUENCE</scope>
    <source>
        <strain evidence="9">F60SS</strain>
    </source>
</reference>